<keyword evidence="9 16" id="KW-0378">Hydrolase</keyword>
<dbReference type="PANTHER" id="PTHR42944:SF1">
    <property type="entry name" value="ADENINE DNA GLYCOSYLASE"/>
    <property type="match status" value="1"/>
</dbReference>
<dbReference type="CDD" id="cd00056">
    <property type="entry name" value="ENDO3c"/>
    <property type="match status" value="1"/>
</dbReference>
<evidence type="ECO:0000256" key="1">
    <source>
        <dbReference type="ARBA" id="ARBA00000843"/>
    </source>
</evidence>
<dbReference type="EMBL" id="JBHUMB010000006">
    <property type="protein sequence ID" value="MFD2742944.1"/>
    <property type="molecule type" value="Genomic_DNA"/>
</dbReference>
<dbReference type="NCBIfam" id="TIGR01084">
    <property type="entry name" value="mutY"/>
    <property type="match status" value="1"/>
</dbReference>
<keyword evidence="8 14" id="KW-0227">DNA damage</keyword>
<dbReference type="InterPro" id="IPR005760">
    <property type="entry name" value="A/G_AdeGlyc_MutY"/>
</dbReference>
<keyword evidence="6" id="KW-0004">4Fe-4S</keyword>
<comment type="similarity">
    <text evidence="3 14">Belongs to the Nth/MutY family.</text>
</comment>
<evidence type="ECO:0000256" key="7">
    <source>
        <dbReference type="ARBA" id="ARBA00022723"/>
    </source>
</evidence>
<dbReference type="GO" id="GO:0000701">
    <property type="term" value="F:purine-specific mismatch base pair DNA N-glycosylase activity"/>
    <property type="evidence" value="ECO:0007669"/>
    <property type="project" value="UniProtKB-EC"/>
</dbReference>
<dbReference type="PANTHER" id="PTHR42944">
    <property type="entry name" value="ADENINE DNA GLYCOSYLASE"/>
    <property type="match status" value="1"/>
</dbReference>
<dbReference type="EC" id="3.2.2.31" evidence="4 14"/>
<protein>
    <recommendedName>
        <fullName evidence="5 14">Adenine DNA glycosylase</fullName>
        <ecNumber evidence="4 14">3.2.2.31</ecNumber>
    </recommendedName>
</protein>
<dbReference type="InterPro" id="IPR044298">
    <property type="entry name" value="MIG/MutY"/>
</dbReference>
<feature type="domain" description="HhH-GPD" evidence="15">
    <location>
        <begin position="35"/>
        <end position="186"/>
    </location>
</feature>
<evidence type="ECO:0000256" key="10">
    <source>
        <dbReference type="ARBA" id="ARBA00023004"/>
    </source>
</evidence>
<keyword evidence="7" id="KW-0479">Metal-binding</keyword>
<evidence type="ECO:0000259" key="15">
    <source>
        <dbReference type="SMART" id="SM00478"/>
    </source>
</evidence>
<dbReference type="Pfam" id="PF00730">
    <property type="entry name" value="HhH-GPD"/>
    <property type="match status" value="1"/>
</dbReference>
<evidence type="ECO:0000256" key="11">
    <source>
        <dbReference type="ARBA" id="ARBA00023014"/>
    </source>
</evidence>
<evidence type="ECO:0000256" key="6">
    <source>
        <dbReference type="ARBA" id="ARBA00022485"/>
    </source>
</evidence>
<dbReference type="InterPro" id="IPR023170">
    <property type="entry name" value="HhH_base_excis_C"/>
</dbReference>
<keyword evidence="17" id="KW-1185">Reference proteome</keyword>
<comment type="cofactor">
    <cofactor evidence="14">
        <name>[4Fe-4S] cluster</name>
        <dbReference type="ChEBI" id="CHEBI:49883"/>
    </cofactor>
    <text evidence="14">Binds 1 [4Fe-4S] cluster.</text>
</comment>
<comment type="function">
    <text evidence="2">Adenine glycosylase active on G-A mispairs. MutY also corrects error-prone DNA synthesis past GO lesions which are due to the oxidatively damaged form of guanine: 7,8-dihydro-8-oxoguanine (8-oxo-dGTP).</text>
</comment>
<evidence type="ECO:0000256" key="13">
    <source>
        <dbReference type="ARBA" id="ARBA00023295"/>
    </source>
</evidence>
<dbReference type="InterPro" id="IPR003265">
    <property type="entry name" value="HhH-GPD_domain"/>
</dbReference>
<evidence type="ECO:0000256" key="12">
    <source>
        <dbReference type="ARBA" id="ARBA00023204"/>
    </source>
</evidence>
<keyword evidence="12" id="KW-0234">DNA repair</keyword>
<keyword evidence="11" id="KW-0411">Iron-sulfur</keyword>
<evidence type="ECO:0000256" key="3">
    <source>
        <dbReference type="ARBA" id="ARBA00008343"/>
    </source>
</evidence>
<evidence type="ECO:0000313" key="17">
    <source>
        <dbReference type="Proteomes" id="UP001597418"/>
    </source>
</evidence>
<sequence>MSFSSKLIQWYAQNARELPWRQTSDPYIIWLSEIILQQTRVEQGLPYFQTFVTQLPTVSDFADAPEDFILRLWQGLGYYSRARNMHKAAKAVMHDYSGRFPTSYHELIQLPGIGSYTASAIASFSSNEVRAVVDGNVYRVLSRVFGIDTDINSGAGKKQFQELADSLISEKEPGLYNQAIMDFGATVCKPKQPLCANCIFVHECDAFATGRIALLPKKIKKTKIRKRYFHYFIIRRSAEVMIAKRPDGDIWANLHEFPMIETAAPISVTELQENAAFKTHFAQNIPIPLGDSIKQILSHQHIYAQFYLLPEDIDIKNKKTDWQYILLEKLDTLAKHKLIFSFLRTDNFPQ</sequence>
<dbReference type="InterPro" id="IPR029119">
    <property type="entry name" value="MutY_C"/>
</dbReference>
<evidence type="ECO:0000256" key="9">
    <source>
        <dbReference type="ARBA" id="ARBA00022801"/>
    </source>
</evidence>
<evidence type="ECO:0000256" key="14">
    <source>
        <dbReference type="RuleBase" id="RU365096"/>
    </source>
</evidence>
<dbReference type="Gene3D" id="1.10.340.30">
    <property type="entry name" value="Hypothetical protein, domain 2"/>
    <property type="match status" value="1"/>
</dbReference>
<evidence type="ECO:0000256" key="5">
    <source>
        <dbReference type="ARBA" id="ARBA00022023"/>
    </source>
</evidence>
<dbReference type="Proteomes" id="UP001597418">
    <property type="component" value="Unassembled WGS sequence"/>
</dbReference>
<dbReference type="RefSeq" id="WP_066754563.1">
    <property type="nucleotide sequence ID" value="NZ_JBHUMB010000006.1"/>
</dbReference>
<comment type="caution">
    <text evidence="16">The sequence shown here is derived from an EMBL/GenBank/DDBJ whole genome shotgun (WGS) entry which is preliminary data.</text>
</comment>
<evidence type="ECO:0000256" key="4">
    <source>
        <dbReference type="ARBA" id="ARBA00012045"/>
    </source>
</evidence>
<dbReference type="Pfam" id="PF00633">
    <property type="entry name" value="HHH"/>
    <property type="match status" value="1"/>
</dbReference>
<dbReference type="SUPFAM" id="SSF48150">
    <property type="entry name" value="DNA-glycosylase"/>
    <property type="match status" value="1"/>
</dbReference>
<dbReference type="InterPro" id="IPR000445">
    <property type="entry name" value="HhH_motif"/>
</dbReference>
<dbReference type="SUPFAM" id="SSF55811">
    <property type="entry name" value="Nudix"/>
    <property type="match status" value="1"/>
</dbReference>
<dbReference type="Pfam" id="PF14815">
    <property type="entry name" value="NUDIX_4"/>
    <property type="match status" value="1"/>
</dbReference>
<dbReference type="InterPro" id="IPR011257">
    <property type="entry name" value="DNA_glycosylase"/>
</dbReference>
<evidence type="ECO:0000313" key="16">
    <source>
        <dbReference type="EMBL" id="MFD2742944.1"/>
    </source>
</evidence>
<reference evidence="17" key="1">
    <citation type="journal article" date="2019" name="Int. J. Syst. Evol. Microbiol.">
        <title>The Global Catalogue of Microorganisms (GCM) 10K type strain sequencing project: providing services to taxonomists for standard genome sequencing and annotation.</title>
        <authorList>
            <consortium name="The Broad Institute Genomics Platform"/>
            <consortium name="The Broad Institute Genome Sequencing Center for Infectious Disease"/>
            <person name="Wu L."/>
            <person name="Ma J."/>
        </authorList>
    </citation>
    <scope>NUCLEOTIDE SEQUENCE [LARGE SCALE GENOMIC DNA]</scope>
    <source>
        <strain evidence="17">KCTC 42247</strain>
    </source>
</reference>
<keyword evidence="10 14" id="KW-0408">Iron</keyword>
<evidence type="ECO:0000256" key="2">
    <source>
        <dbReference type="ARBA" id="ARBA00002933"/>
    </source>
</evidence>
<dbReference type="CDD" id="cd03431">
    <property type="entry name" value="NUDIX_DNA_Glycosylase_C-MutY"/>
    <property type="match status" value="1"/>
</dbReference>
<accession>A0ABW5UDV4</accession>
<comment type="catalytic activity">
    <reaction evidence="1 14">
        <text>Hydrolyzes free adenine bases from 7,8-dihydro-8-oxoguanine:adenine mismatched double-stranded DNA, leaving an apurinic site.</text>
        <dbReference type="EC" id="3.2.2.31"/>
    </reaction>
</comment>
<name>A0ABW5UDV4_9SPHI</name>
<dbReference type="Gene3D" id="3.90.79.10">
    <property type="entry name" value="Nucleoside Triphosphate Pyrophosphohydrolase"/>
    <property type="match status" value="1"/>
</dbReference>
<evidence type="ECO:0000256" key="8">
    <source>
        <dbReference type="ARBA" id="ARBA00022763"/>
    </source>
</evidence>
<dbReference type="InterPro" id="IPR015797">
    <property type="entry name" value="NUDIX_hydrolase-like_dom_sf"/>
</dbReference>
<gene>
    <name evidence="16" type="primary">mutY</name>
    <name evidence="16" type="ORF">ACFSQ6_05995</name>
</gene>
<keyword evidence="13 14" id="KW-0326">Glycosidase</keyword>
<organism evidence="16 17">
    <name type="scientific">Sphingobacterium populi</name>
    <dbReference type="NCBI Taxonomy" id="1812824"/>
    <lineage>
        <taxon>Bacteria</taxon>
        <taxon>Pseudomonadati</taxon>
        <taxon>Bacteroidota</taxon>
        <taxon>Sphingobacteriia</taxon>
        <taxon>Sphingobacteriales</taxon>
        <taxon>Sphingobacteriaceae</taxon>
        <taxon>Sphingobacterium</taxon>
    </lineage>
</organism>
<dbReference type="SMART" id="SM00478">
    <property type="entry name" value="ENDO3c"/>
    <property type="match status" value="1"/>
</dbReference>
<dbReference type="Gene3D" id="1.10.1670.10">
    <property type="entry name" value="Helix-hairpin-Helix base-excision DNA repair enzymes (C-terminal)"/>
    <property type="match status" value="1"/>
</dbReference>
<proteinExistence type="inferred from homology"/>